<dbReference type="EMBL" id="BKCP01006072">
    <property type="protein sequence ID" value="GER41365.1"/>
    <property type="molecule type" value="Genomic_DNA"/>
</dbReference>
<dbReference type="Proteomes" id="UP000325081">
    <property type="component" value="Unassembled WGS sequence"/>
</dbReference>
<organism evidence="1 2">
    <name type="scientific">Striga asiatica</name>
    <name type="common">Asiatic witchweed</name>
    <name type="synonym">Buchnera asiatica</name>
    <dbReference type="NCBI Taxonomy" id="4170"/>
    <lineage>
        <taxon>Eukaryota</taxon>
        <taxon>Viridiplantae</taxon>
        <taxon>Streptophyta</taxon>
        <taxon>Embryophyta</taxon>
        <taxon>Tracheophyta</taxon>
        <taxon>Spermatophyta</taxon>
        <taxon>Magnoliopsida</taxon>
        <taxon>eudicotyledons</taxon>
        <taxon>Gunneridae</taxon>
        <taxon>Pentapetalae</taxon>
        <taxon>asterids</taxon>
        <taxon>lamiids</taxon>
        <taxon>Lamiales</taxon>
        <taxon>Orobanchaceae</taxon>
        <taxon>Buchnereae</taxon>
        <taxon>Striga</taxon>
    </lineage>
</organism>
<dbReference type="Pfam" id="PF05056">
    <property type="entry name" value="DUF674"/>
    <property type="match status" value="1"/>
</dbReference>
<accession>A0A5A7Q7X8</accession>
<name>A0A5A7Q7X8_STRAF</name>
<keyword evidence="2" id="KW-1185">Reference proteome</keyword>
<sequence length="293" mass="34065">MRMKFDSSHFVCSSANLKSRHFSETSPQSSTHNNGMRIKEDNNIFLMRFIAFCSQFYEFEEAPLLRNVQSSAHNNGVCIKEDRYLRFCEFEESLRNVPSVFATSVVRLVEENRVLKNRENGPDPPLVFKGLLSLTVVGSLIYYPQEVHALTLGIPCLPRHMVTSHGALQNRRLNNLEATMCFGRRGISCELFGLTGYTRLRRLRRRKRARLQRQRQMKNMLLNPIRSSEVECRRLKINVDDMPPRRYFKCGDTNCWFNDFPNVSVFFSGLKCDCGKPLDKKVYVRGVMVLFRS</sequence>
<dbReference type="AlphaFoldDB" id="A0A5A7Q7X8"/>
<protein>
    <submittedName>
        <fullName evidence="1">Uncharacterized protein</fullName>
    </submittedName>
</protein>
<evidence type="ECO:0000313" key="2">
    <source>
        <dbReference type="Proteomes" id="UP000325081"/>
    </source>
</evidence>
<dbReference type="OrthoDB" id="1277335at2759"/>
<proteinExistence type="predicted"/>
<dbReference type="InterPro" id="IPR007750">
    <property type="entry name" value="DUF674"/>
</dbReference>
<gene>
    <name evidence="1" type="ORF">STAS_18075</name>
</gene>
<comment type="caution">
    <text evidence="1">The sequence shown here is derived from an EMBL/GenBank/DDBJ whole genome shotgun (WGS) entry which is preliminary data.</text>
</comment>
<reference evidence="2" key="1">
    <citation type="journal article" date="2019" name="Curr. Biol.">
        <title>Genome Sequence of Striga asiatica Provides Insight into the Evolution of Plant Parasitism.</title>
        <authorList>
            <person name="Yoshida S."/>
            <person name="Kim S."/>
            <person name="Wafula E.K."/>
            <person name="Tanskanen J."/>
            <person name="Kim Y.M."/>
            <person name="Honaas L."/>
            <person name="Yang Z."/>
            <person name="Spallek T."/>
            <person name="Conn C.E."/>
            <person name="Ichihashi Y."/>
            <person name="Cheong K."/>
            <person name="Cui S."/>
            <person name="Der J.P."/>
            <person name="Gundlach H."/>
            <person name="Jiao Y."/>
            <person name="Hori C."/>
            <person name="Ishida J.K."/>
            <person name="Kasahara H."/>
            <person name="Kiba T."/>
            <person name="Kim M.S."/>
            <person name="Koo N."/>
            <person name="Laohavisit A."/>
            <person name="Lee Y.H."/>
            <person name="Lumba S."/>
            <person name="McCourt P."/>
            <person name="Mortimer J.C."/>
            <person name="Mutuku J.M."/>
            <person name="Nomura T."/>
            <person name="Sasaki-Sekimoto Y."/>
            <person name="Seto Y."/>
            <person name="Wang Y."/>
            <person name="Wakatake T."/>
            <person name="Sakakibara H."/>
            <person name="Demura T."/>
            <person name="Yamaguchi S."/>
            <person name="Yoneyama K."/>
            <person name="Manabe R.I."/>
            <person name="Nelson D.C."/>
            <person name="Schulman A.H."/>
            <person name="Timko M.P."/>
            <person name="dePamphilis C.W."/>
            <person name="Choi D."/>
            <person name="Shirasu K."/>
        </authorList>
    </citation>
    <scope>NUCLEOTIDE SEQUENCE [LARGE SCALE GENOMIC DNA]</scope>
    <source>
        <strain evidence="2">cv. UVA1</strain>
    </source>
</reference>
<evidence type="ECO:0000313" key="1">
    <source>
        <dbReference type="EMBL" id="GER41365.1"/>
    </source>
</evidence>